<organism evidence="2 3">
    <name type="scientific">Sphingomonas sabuli</name>
    <dbReference type="NCBI Taxonomy" id="2764186"/>
    <lineage>
        <taxon>Bacteria</taxon>
        <taxon>Pseudomonadati</taxon>
        <taxon>Pseudomonadota</taxon>
        <taxon>Alphaproteobacteria</taxon>
        <taxon>Sphingomonadales</taxon>
        <taxon>Sphingomonadaceae</taxon>
        <taxon>Sphingomonas</taxon>
    </lineage>
</organism>
<dbReference type="EMBL" id="CP060697">
    <property type="protein sequence ID" value="QNM82801.1"/>
    <property type="molecule type" value="Genomic_DNA"/>
</dbReference>
<keyword evidence="3" id="KW-1185">Reference proteome</keyword>
<gene>
    <name evidence="2" type="ORF">H8M03_12600</name>
</gene>
<proteinExistence type="predicted"/>
<evidence type="ECO:0000313" key="2">
    <source>
        <dbReference type="EMBL" id="QNM82801.1"/>
    </source>
</evidence>
<dbReference type="RefSeq" id="WP_187479756.1">
    <property type="nucleotide sequence ID" value="NZ_CP060697.1"/>
</dbReference>
<accession>A0A7G9L2F2</accession>
<sequence length="48" mass="4575">MDSSRSVALGRRAPGTGGKGWLSGPPPGTPDRLGAAAGGTGKATSNVP</sequence>
<dbReference type="AlphaFoldDB" id="A0A7G9L2F2"/>
<dbReference type="KEGG" id="ssau:H8M03_12600"/>
<reference evidence="2 3" key="1">
    <citation type="submission" date="2020-08" db="EMBL/GenBank/DDBJ databases">
        <title>Sphingomonas sp. sand1-3 16S ribosomal RNA gene Genome sequencing and assembly.</title>
        <authorList>
            <person name="Kang M."/>
        </authorList>
    </citation>
    <scope>NUCLEOTIDE SEQUENCE [LARGE SCALE GENOMIC DNA]</scope>
    <source>
        <strain evidence="3">sand1-3</strain>
    </source>
</reference>
<feature type="region of interest" description="Disordered" evidence="1">
    <location>
        <begin position="1"/>
        <end position="48"/>
    </location>
</feature>
<evidence type="ECO:0000256" key="1">
    <source>
        <dbReference type="SAM" id="MobiDB-lite"/>
    </source>
</evidence>
<name>A0A7G9L2F2_9SPHN</name>
<protein>
    <submittedName>
        <fullName evidence="2">Uncharacterized protein</fullName>
    </submittedName>
</protein>
<evidence type="ECO:0000313" key="3">
    <source>
        <dbReference type="Proteomes" id="UP000515861"/>
    </source>
</evidence>
<dbReference type="Proteomes" id="UP000515861">
    <property type="component" value="Chromosome"/>
</dbReference>